<evidence type="ECO:0000313" key="2">
    <source>
        <dbReference type="Proteomes" id="UP000829354"/>
    </source>
</evidence>
<reference evidence="1 2" key="1">
    <citation type="submission" date="2022-04" db="EMBL/GenBank/DDBJ databases">
        <title>Chromosome-level reference genomes for two strains of Caenorhabditis briggsae: an improved platform for comparative genomics.</title>
        <authorList>
            <person name="Stevens L."/>
            <person name="Andersen E."/>
        </authorList>
    </citation>
    <scope>NUCLEOTIDE SEQUENCE [LARGE SCALE GENOMIC DNA]</scope>
    <source>
        <strain evidence="1">VX34</strain>
        <tissue evidence="1">Whole-organism</tissue>
    </source>
</reference>
<keyword evidence="2" id="KW-1185">Reference proteome</keyword>
<dbReference type="EMBL" id="CP092622">
    <property type="protein sequence ID" value="UMM24960.1"/>
    <property type="molecule type" value="Genomic_DNA"/>
</dbReference>
<protein>
    <submittedName>
        <fullName evidence="1">Uncharacterized protein</fullName>
    </submittedName>
</protein>
<gene>
    <name evidence="1" type="ORF">L5515_004951</name>
</gene>
<sequence length="118" mass="13307">MSTDKEEEPKANNQQKTEAFPIIVNGLEPGSLAPEKYSNRIVAKTVLKIWQGLALANENPPNTDAHLFAVWSYFYKDQPFLDAASEWTESSPTTLYTSPSTDQGHKSYMIKDLLELEK</sequence>
<proteinExistence type="predicted"/>
<evidence type="ECO:0000313" key="1">
    <source>
        <dbReference type="EMBL" id="UMM24960.1"/>
    </source>
</evidence>
<dbReference type="Proteomes" id="UP000829354">
    <property type="component" value="Chromosome III"/>
</dbReference>
<dbReference type="AlphaFoldDB" id="A0AAE9JCK4"/>
<name>A0AAE9JCK4_CAEBR</name>
<organism evidence="1 2">
    <name type="scientific">Caenorhabditis briggsae</name>
    <dbReference type="NCBI Taxonomy" id="6238"/>
    <lineage>
        <taxon>Eukaryota</taxon>
        <taxon>Metazoa</taxon>
        <taxon>Ecdysozoa</taxon>
        <taxon>Nematoda</taxon>
        <taxon>Chromadorea</taxon>
        <taxon>Rhabditida</taxon>
        <taxon>Rhabditina</taxon>
        <taxon>Rhabditomorpha</taxon>
        <taxon>Rhabditoidea</taxon>
        <taxon>Rhabditidae</taxon>
        <taxon>Peloderinae</taxon>
        <taxon>Caenorhabditis</taxon>
    </lineage>
</organism>
<accession>A0AAE9JCK4</accession>